<evidence type="ECO:0000256" key="2">
    <source>
        <dbReference type="ARBA" id="ARBA00022614"/>
    </source>
</evidence>
<feature type="region of interest" description="Disordered" evidence="4">
    <location>
        <begin position="314"/>
        <end position="358"/>
    </location>
</feature>
<dbReference type="PANTHER" id="PTHR24113">
    <property type="entry name" value="RAN GTPASE-ACTIVATING PROTEIN 1"/>
    <property type="match status" value="1"/>
</dbReference>
<dbReference type="Pfam" id="PF13516">
    <property type="entry name" value="LRR_6"/>
    <property type="match status" value="2"/>
</dbReference>
<dbReference type="GO" id="GO:0005829">
    <property type="term" value="C:cytosol"/>
    <property type="evidence" value="ECO:0007669"/>
    <property type="project" value="TreeGrafter"/>
</dbReference>
<keyword evidence="1" id="KW-0343">GTPase activation</keyword>
<evidence type="ECO:0000313" key="5">
    <source>
        <dbReference type="EMBL" id="CAD9190036.1"/>
    </source>
</evidence>
<feature type="region of interest" description="Disordered" evidence="4">
    <location>
        <begin position="1"/>
        <end position="27"/>
    </location>
</feature>
<dbReference type="PANTHER" id="PTHR24113:SF12">
    <property type="entry name" value="RAN GTPASE-ACTIVATING PROTEIN 1"/>
    <property type="match status" value="1"/>
</dbReference>
<evidence type="ECO:0000256" key="1">
    <source>
        <dbReference type="ARBA" id="ARBA00022468"/>
    </source>
</evidence>
<dbReference type="InterPro" id="IPR027038">
    <property type="entry name" value="RanGap"/>
</dbReference>
<dbReference type="SMART" id="SM00368">
    <property type="entry name" value="LRR_RI"/>
    <property type="match status" value="3"/>
</dbReference>
<dbReference type="GO" id="GO:0006913">
    <property type="term" value="P:nucleocytoplasmic transport"/>
    <property type="evidence" value="ECO:0007669"/>
    <property type="project" value="TreeGrafter"/>
</dbReference>
<feature type="compositionally biased region" description="Gly residues" evidence="4">
    <location>
        <begin position="251"/>
        <end position="263"/>
    </location>
</feature>
<keyword evidence="3" id="KW-0677">Repeat</keyword>
<dbReference type="GO" id="GO:0005634">
    <property type="term" value="C:nucleus"/>
    <property type="evidence" value="ECO:0007669"/>
    <property type="project" value="TreeGrafter"/>
</dbReference>
<evidence type="ECO:0000256" key="3">
    <source>
        <dbReference type="ARBA" id="ARBA00022737"/>
    </source>
</evidence>
<feature type="compositionally biased region" description="Basic and acidic residues" evidence="4">
    <location>
        <begin position="15"/>
        <end position="27"/>
    </location>
</feature>
<feature type="compositionally biased region" description="Gly residues" evidence="4">
    <location>
        <begin position="1"/>
        <end position="12"/>
    </location>
</feature>
<keyword evidence="2" id="KW-0433">Leucine-rich repeat</keyword>
<dbReference type="AlphaFoldDB" id="A0A7S1SC33"/>
<dbReference type="GO" id="GO:0031267">
    <property type="term" value="F:small GTPase binding"/>
    <property type="evidence" value="ECO:0007669"/>
    <property type="project" value="TreeGrafter"/>
</dbReference>
<evidence type="ECO:0000256" key="4">
    <source>
        <dbReference type="SAM" id="MobiDB-lite"/>
    </source>
</evidence>
<protein>
    <submittedName>
        <fullName evidence="5">Uncharacterized protein</fullName>
    </submittedName>
</protein>
<dbReference type="GO" id="GO:0005096">
    <property type="term" value="F:GTPase activator activity"/>
    <property type="evidence" value="ECO:0007669"/>
    <property type="project" value="UniProtKB-KW"/>
</dbReference>
<dbReference type="InterPro" id="IPR001611">
    <property type="entry name" value="Leu-rich_rpt"/>
</dbReference>
<gene>
    <name evidence="5" type="ORF">ACAT0790_LOCUS66810</name>
</gene>
<dbReference type="Gene3D" id="3.80.10.10">
    <property type="entry name" value="Ribonuclease Inhibitor"/>
    <property type="match status" value="1"/>
</dbReference>
<dbReference type="GO" id="GO:0048471">
    <property type="term" value="C:perinuclear region of cytoplasm"/>
    <property type="evidence" value="ECO:0007669"/>
    <property type="project" value="TreeGrafter"/>
</dbReference>
<dbReference type="SUPFAM" id="SSF52047">
    <property type="entry name" value="RNI-like"/>
    <property type="match status" value="1"/>
</dbReference>
<organism evidence="5">
    <name type="scientific">Alexandrium catenella</name>
    <name type="common">Red tide dinoflagellate</name>
    <name type="synonym">Gonyaulax catenella</name>
    <dbReference type="NCBI Taxonomy" id="2925"/>
    <lineage>
        <taxon>Eukaryota</taxon>
        <taxon>Sar</taxon>
        <taxon>Alveolata</taxon>
        <taxon>Dinophyceae</taxon>
        <taxon>Gonyaulacales</taxon>
        <taxon>Pyrocystaceae</taxon>
        <taxon>Alexandrium</taxon>
    </lineage>
</organism>
<dbReference type="InterPro" id="IPR032675">
    <property type="entry name" value="LRR_dom_sf"/>
</dbReference>
<proteinExistence type="predicted"/>
<feature type="region of interest" description="Disordered" evidence="4">
    <location>
        <begin position="247"/>
        <end position="279"/>
    </location>
</feature>
<dbReference type="EMBL" id="HBGE01112075">
    <property type="protein sequence ID" value="CAD9190036.1"/>
    <property type="molecule type" value="Transcribed_RNA"/>
</dbReference>
<accession>A0A7S1SC33</accession>
<reference evidence="5" key="1">
    <citation type="submission" date="2021-01" db="EMBL/GenBank/DDBJ databases">
        <authorList>
            <person name="Corre E."/>
            <person name="Pelletier E."/>
            <person name="Niang G."/>
            <person name="Scheremetjew M."/>
            <person name="Finn R."/>
            <person name="Kale V."/>
            <person name="Holt S."/>
            <person name="Cochrane G."/>
            <person name="Meng A."/>
            <person name="Brown T."/>
            <person name="Cohen L."/>
        </authorList>
    </citation>
    <scope>NUCLEOTIDE SEQUENCE</scope>
    <source>
        <strain evidence="5">OF101</strain>
    </source>
</reference>
<name>A0A7S1SC33_ALECA</name>
<sequence>MLSALGGKGLGRSKGKGEGRGQRREQEVNLSGRMFDDTKLANWCERMPPGLMNINLSNNGLGDASAKTLVCALLEAAQPIRVLKLFSNRIGDGGALPLAKYIEESQHVLGELHLSHNAIQRDGAEALLMAAVCAQGTTRGGGAIAPRYPSFETVGQCRPVPLWLRLEYNLIEDGHLFQIDMEKKLLATRRDRGYLPDAGTQVPMLCEAIEGYGCSSHGCSLLCPGGLMGNPAGPVVHAAHLRKQRRACDLPGGGHGLSPGGGPRPLAQPAPGDERLPGALKPAAVLPRPRSPCSGVALPIKQCRFVDVRLGSSCEPGPAADTEATVSTREATPEPQRRPAATTPGVAPAKTAPQAGQKLKVARQVTEIDAIKAGYQPENYLQPLQQGDEVTLLHVCEGDEAGWVWAQRLGVGGDVQPAGGWLSLDALVVPPAGA</sequence>